<reference evidence="3" key="1">
    <citation type="journal article" date="2014" name="Proc. Natl. Acad. Sci. U.S.A.">
        <title>Extensive sampling of basidiomycete genomes demonstrates inadequacy of the white-rot/brown-rot paradigm for wood decay fungi.</title>
        <authorList>
            <person name="Riley R."/>
            <person name="Salamov A.A."/>
            <person name="Brown D.W."/>
            <person name="Nagy L.G."/>
            <person name="Floudas D."/>
            <person name="Held B.W."/>
            <person name="Levasseur A."/>
            <person name="Lombard V."/>
            <person name="Morin E."/>
            <person name="Otillar R."/>
            <person name="Lindquist E.A."/>
            <person name="Sun H."/>
            <person name="LaButti K.M."/>
            <person name="Schmutz J."/>
            <person name="Jabbour D."/>
            <person name="Luo H."/>
            <person name="Baker S.E."/>
            <person name="Pisabarro A.G."/>
            <person name="Walton J.D."/>
            <person name="Blanchette R.A."/>
            <person name="Henrissat B."/>
            <person name="Martin F."/>
            <person name="Cullen D."/>
            <person name="Hibbett D.S."/>
            <person name="Grigoriev I.V."/>
        </authorList>
    </citation>
    <scope>NUCLEOTIDE SEQUENCE [LARGE SCALE GENOMIC DNA]</scope>
    <source>
        <strain evidence="3">CBS 339.88</strain>
    </source>
</reference>
<dbReference type="EMBL" id="KL142369">
    <property type="protein sequence ID" value="KDR82478.1"/>
    <property type="molecule type" value="Genomic_DNA"/>
</dbReference>
<sequence>SARVCGGDQPASFVLMLPPLAGGGRPESEWRCHGGLGGCCWGGGKDEGGKDGGLSISLTANDGDGY</sequence>
<name>A0A067TU61_GALM3</name>
<accession>A0A067TU61</accession>
<proteinExistence type="predicted"/>
<organism evidence="2 3">
    <name type="scientific">Galerina marginata (strain CBS 339.88)</name>
    <dbReference type="NCBI Taxonomy" id="685588"/>
    <lineage>
        <taxon>Eukaryota</taxon>
        <taxon>Fungi</taxon>
        <taxon>Dikarya</taxon>
        <taxon>Basidiomycota</taxon>
        <taxon>Agaricomycotina</taxon>
        <taxon>Agaricomycetes</taxon>
        <taxon>Agaricomycetidae</taxon>
        <taxon>Agaricales</taxon>
        <taxon>Agaricineae</taxon>
        <taxon>Strophariaceae</taxon>
        <taxon>Galerina</taxon>
    </lineage>
</organism>
<feature type="region of interest" description="Disordered" evidence="1">
    <location>
        <begin position="47"/>
        <end position="66"/>
    </location>
</feature>
<protein>
    <submittedName>
        <fullName evidence="2">Uncharacterized protein</fullName>
    </submittedName>
</protein>
<evidence type="ECO:0000256" key="1">
    <source>
        <dbReference type="SAM" id="MobiDB-lite"/>
    </source>
</evidence>
<dbReference type="AlphaFoldDB" id="A0A067TU61"/>
<dbReference type="HOGENOM" id="CLU_2838089_0_0_1"/>
<dbReference type="Proteomes" id="UP000027222">
    <property type="component" value="Unassembled WGS sequence"/>
</dbReference>
<gene>
    <name evidence="2" type="ORF">GALMADRAFT_237801</name>
</gene>
<evidence type="ECO:0000313" key="3">
    <source>
        <dbReference type="Proteomes" id="UP000027222"/>
    </source>
</evidence>
<keyword evidence="3" id="KW-1185">Reference proteome</keyword>
<evidence type="ECO:0000313" key="2">
    <source>
        <dbReference type="EMBL" id="KDR82478.1"/>
    </source>
</evidence>
<feature type="non-terminal residue" evidence="2">
    <location>
        <position position="1"/>
    </location>
</feature>